<dbReference type="GO" id="GO:0046872">
    <property type="term" value="F:metal ion binding"/>
    <property type="evidence" value="ECO:0007669"/>
    <property type="project" value="UniProtKB-KW"/>
</dbReference>
<evidence type="ECO:0000256" key="3">
    <source>
        <dbReference type="ARBA" id="ARBA00022448"/>
    </source>
</evidence>
<evidence type="ECO:0000256" key="1">
    <source>
        <dbReference type="ARBA" id="ARBA00001970"/>
    </source>
</evidence>
<dbReference type="AlphaFoldDB" id="A0A2R5FAQ2"/>
<keyword evidence="4" id="KW-1003">Cell membrane</keyword>
<protein>
    <submittedName>
        <fullName evidence="15">Cytochrome b561</fullName>
    </submittedName>
</protein>
<evidence type="ECO:0000256" key="8">
    <source>
        <dbReference type="ARBA" id="ARBA00022982"/>
    </source>
</evidence>
<evidence type="ECO:0000256" key="9">
    <source>
        <dbReference type="ARBA" id="ARBA00022989"/>
    </source>
</evidence>
<proteinExistence type="inferred from homology"/>
<evidence type="ECO:0000256" key="11">
    <source>
        <dbReference type="ARBA" id="ARBA00023136"/>
    </source>
</evidence>
<evidence type="ECO:0000256" key="2">
    <source>
        <dbReference type="ARBA" id="ARBA00004651"/>
    </source>
</evidence>
<evidence type="ECO:0000256" key="4">
    <source>
        <dbReference type="ARBA" id="ARBA00022475"/>
    </source>
</evidence>
<evidence type="ECO:0000256" key="13">
    <source>
        <dbReference type="SAM" id="Phobius"/>
    </source>
</evidence>
<dbReference type="OrthoDB" id="8723024at2"/>
<evidence type="ECO:0000256" key="5">
    <source>
        <dbReference type="ARBA" id="ARBA00022617"/>
    </source>
</evidence>
<name>A0A2R5FAQ2_9PROT</name>
<dbReference type="InterPro" id="IPR052168">
    <property type="entry name" value="Cytochrome_b561_oxidase"/>
</dbReference>
<sequence length="199" mass="22468">MSEAIQKYSKPAILLHWLIALLIFALFALGLFMGDLPKDAPKSTTLDLFNLGIHTMQFNEAISPRTFYFNLHKSLGFTVVILLVLRIVVRLKNGVPAFPSNMTVRDIKMAEHTHKLLYALMLGVLVAGLGNTYLSKYGLNWFGVHVFSGVDNPDMRHLFVEAHEFLAWALMAGVALHIAAALKHKFVDKDQIMQRMTFR</sequence>
<feature type="transmembrane region" description="Helical" evidence="13">
    <location>
        <begin position="12"/>
        <end position="33"/>
    </location>
</feature>
<reference evidence="15 16" key="1">
    <citation type="journal article" date="2018" name="Environ. Microbiol.">
        <title>Isolation and genomic characterization of Novimethylophilus kurashikiensis gen. nov. sp. nov., a new lanthanide-dependent methylotrophic species of Methylophilaceae.</title>
        <authorList>
            <person name="Lv H."/>
            <person name="Sahin N."/>
            <person name="Tani A."/>
        </authorList>
    </citation>
    <scope>NUCLEOTIDE SEQUENCE [LARGE SCALE GENOMIC DNA]</scope>
    <source>
        <strain evidence="15 16">La2-4</strain>
    </source>
</reference>
<dbReference type="GO" id="GO:0005886">
    <property type="term" value="C:plasma membrane"/>
    <property type="evidence" value="ECO:0007669"/>
    <property type="project" value="UniProtKB-SubCell"/>
</dbReference>
<dbReference type="PANTHER" id="PTHR30529:SF1">
    <property type="entry name" value="CYTOCHROME B561 HOMOLOG 2"/>
    <property type="match status" value="1"/>
</dbReference>
<feature type="transmembrane region" description="Helical" evidence="13">
    <location>
        <begin position="75"/>
        <end position="95"/>
    </location>
</feature>
<keyword evidence="11 13" id="KW-0472">Membrane</keyword>
<feature type="transmembrane region" description="Helical" evidence="13">
    <location>
        <begin position="116"/>
        <end position="134"/>
    </location>
</feature>
<dbReference type="RefSeq" id="WP_109016469.1">
    <property type="nucleotide sequence ID" value="NZ_BDOQ01000018.1"/>
</dbReference>
<comment type="similarity">
    <text evidence="12">Belongs to the cytochrome b561 family.</text>
</comment>
<dbReference type="InterPro" id="IPR011577">
    <property type="entry name" value="Cyt_b561_bac/Ni-Hgenase"/>
</dbReference>
<evidence type="ECO:0000256" key="12">
    <source>
        <dbReference type="ARBA" id="ARBA00037975"/>
    </source>
</evidence>
<comment type="cofactor">
    <cofactor evidence="1">
        <name>heme b</name>
        <dbReference type="ChEBI" id="CHEBI:60344"/>
    </cofactor>
</comment>
<evidence type="ECO:0000259" key="14">
    <source>
        <dbReference type="Pfam" id="PF01292"/>
    </source>
</evidence>
<dbReference type="GO" id="GO:0022904">
    <property type="term" value="P:respiratory electron transport chain"/>
    <property type="evidence" value="ECO:0007669"/>
    <property type="project" value="InterPro"/>
</dbReference>
<feature type="transmembrane region" description="Helical" evidence="13">
    <location>
        <begin position="165"/>
        <end position="182"/>
    </location>
</feature>
<keyword evidence="7" id="KW-0479">Metal-binding</keyword>
<evidence type="ECO:0000313" key="15">
    <source>
        <dbReference type="EMBL" id="GBG15310.1"/>
    </source>
</evidence>
<keyword evidence="10" id="KW-0408">Iron</keyword>
<dbReference type="GO" id="GO:0020037">
    <property type="term" value="F:heme binding"/>
    <property type="evidence" value="ECO:0007669"/>
    <property type="project" value="TreeGrafter"/>
</dbReference>
<dbReference type="Gene3D" id="1.20.950.20">
    <property type="entry name" value="Transmembrane di-heme cytochromes, Chain C"/>
    <property type="match status" value="1"/>
</dbReference>
<keyword evidence="9 13" id="KW-1133">Transmembrane helix</keyword>
<accession>A0A2R5FAQ2</accession>
<dbReference type="EMBL" id="BDOQ01000018">
    <property type="protein sequence ID" value="GBG15310.1"/>
    <property type="molecule type" value="Genomic_DNA"/>
</dbReference>
<keyword evidence="3" id="KW-0813">Transport</keyword>
<dbReference type="Pfam" id="PF01292">
    <property type="entry name" value="Ni_hydr_CYTB"/>
    <property type="match status" value="1"/>
</dbReference>
<feature type="domain" description="Cytochrome b561 bacterial/Ni-hydrogenase" evidence="14">
    <location>
        <begin position="8"/>
        <end position="197"/>
    </location>
</feature>
<dbReference type="SUPFAM" id="SSF81342">
    <property type="entry name" value="Transmembrane di-heme cytochromes"/>
    <property type="match status" value="1"/>
</dbReference>
<evidence type="ECO:0000313" key="16">
    <source>
        <dbReference type="Proteomes" id="UP000245081"/>
    </source>
</evidence>
<comment type="subcellular location">
    <subcellularLocation>
        <location evidence="2">Cell membrane</location>
        <topology evidence="2">Multi-pass membrane protein</topology>
    </subcellularLocation>
</comment>
<keyword evidence="8" id="KW-0249">Electron transport</keyword>
<dbReference type="GO" id="GO:0009055">
    <property type="term" value="F:electron transfer activity"/>
    <property type="evidence" value="ECO:0007669"/>
    <property type="project" value="InterPro"/>
</dbReference>
<keyword evidence="16" id="KW-1185">Reference proteome</keyword>
<dbReference type="InterPro" id="IPR016174">
    <property type="entry name" value="Di-haem_cyt_TM"/>
</dbReference>
<dbReference type="Proteomes" id="UP000245081">
    <property type="component" value="Unassembled WGS sequence"/>
</dbReference>
<evidence type="ECO:0000256" key="7">
    <source>
        <dbReference type="ARBA" id="ARBA00022723"/>
    </source>
</evidence>
<comment type="caution">
    <text evidence="15">The sequence shown here is derived from an EMBL/GenBank/DDBJ whole genome shotgun (WGS) entry which is preliminary data.</text>
</comment>
<keyword evidence="6 13" id="KW-0812">Transmembrane</keyword>
<evidence type="ECO:0000256" key="10">
    <source>
        <dbReference type="ARBA" id="ARBA00023004"/>
    </source>
</evidence>
<gene>
    <name evidence="15" type="primary">cybB</name>
    <name evidence="15" type="ORF">NMK_2913</name>
</gene>
<organism evidence="15 16">
    <name type="scientific">Novimethylophilus kurashikiensis</name>
    <dbReference type="NCBI Taxonomy" id="1825523"/>
    <lineage>
        <taxon>Bacteria</taxon>
        <taxon>Pseudomonadati</taxon>
        <taxon>Pseudomonadota</taxon>
        <taxon>Betaproteobacteria</taxon>
        <taxon>Nitrosomonadales</taxon>
        <taxon>Methylophilaceae</taxon>
        <taxon>Novimethylophilus</taxon>
    </lineage>
</organism>
<evidence type="ECO:0000256" key="6">
    <source>
        <dbReference type="ARBA" id="ARBA00022692"/>
    </source>
</evidence>
<keyword evidence="5" id="KW-0349">Heme</keyword>
<dbReference type="PANTHER" id="PTHR30529">
    <property type="entry name" value="CYTOCHROME B561"/>
    <property type="match status" value="1"/>
</dbReference>